<dbReference type="PANTHER" id="PTHR38834">
    <property type="entry name" value="PERIPLASMIC SUBSTRATE BINDING PROTEIN FAMILY 3"/>
    <property type="match status" value="1"/>
</dbReference>
<organism evidence="2 3">
    <name type="scientific">Chromobacterium paludis</name>
    <dbReference type="NCBI Taxonomy" id="2605945"/>
    <lineage>
        <taxon>Bacteria</taxon>
        <taxon>Pseudomonadati</taxon>
        <taxon>Pseudomonadota</taxon>
        <taxon>Betaproteobacteria</taxon>
        <taxon>Neisseriales</taxon>
        <taxon>Chromobacteriaceae</taxon>
        <taxon>Chromobacterium</taxon>
    </lineage>
</organism>
<dbReference type="SUPFAM" id="SSF53850">
    <property type="entry name" value="Periplasmic binding protein-like II"/>
    <property type="match status" value="1"/>
</dbReference>
<dbReference type="Pfam" id="PF00497">
    <property type="entry name" value="SBP_bac_3"/>
    <property type="match status" value="1"/>
</dbReference>
<dbReference type="Gene3D" id="3.40.190.10">
    <property type="entry name" value="Periplasmic binding protein-like II"/>
    <property type="match status" value="2"/>
</dbReference>
<feature type="domain" description="Solute-binding protein family 3/N-terminal" evidence="1">
    <location>
        <begin position="70"/>
        <end position="287"/>
    </location>
</feature>
<accession>A0A5C1DFA2</accession>
<reference evidence="2 3" key="1">
    <citation type="submission" date="2019-08" db="EMBL/GenBank/DDBJ databases">
        <title>Chromobacterium paludis, a novel bacterium isolated from a Maryland marsh pond.</title>
        <authorList>
            <person name="Blackburn M.B."/>
            <person name="Gundersen-Rindal D.E."/>
        </authorList>
    </citation>
    <scope>NUCLEOTIDE SEQUENCE [LARGE SCALE GENOMIC DNA]</scope>
    <source>
        <strain evidence="3">IIBBL 257-1</strain>
    </source>
</reference>
<proteinExistence type="predicted"/>
<sequence length="293" mass="32984">MASPLLFALTSPGFSRGFFFACAPAARLYWNHKSMPGDAMRLPLLAMLACCCQLLTAQADQPMPELNALTENLPPLSYEQNGDYKGFSNELLQMMLRESGLRATIQIKPWSRALHEAQQTPNSVLYLTVRTPEREGLFKWVGPALPLPIEMFRLSGSRSAPFTSIDQARHALIAVPRDTPGQKMMENRGFSDNRNLVLTNDEALSVKLLYAHRVQYTVGVAMFQRYAAHLQGLDPERLESVLTLDDSTQFYFALQKDSNPEYIARLQAALDKLKQDGRYAALLKRYTHPTSQN</sequence>
<protein>
    <submittedName>
        <fullName evidence="2">Transporter substrate-binding domain-containing protein</fullName>
    </submittedName>
</protein>
<dbReference type="PANTHER" id="PTHR38834:SF3">
    <property type="entry name" value="SOLUTE-BINDING PROTEIN FAMILY 3_N-TERMINAL DOMAIN-CONTAINING PROTEIN"/>
    <property type="match status" value="1"/>
</dbReference>
<evidence type="ECO:0000313" key="3">
    <source>
        <dbReference type="Proteomes" id="UP000322079"/>
    </source>
</evidence>
<dbReference type="InterPro" id="IPR001638">
    <property type="entry name" value="Solute-binding_3/MltF_N"/>
</dbReference>
<gene>
    <name evidence="2" type="ORF">FYK34_03145</name>
</gene>
<dbReference type="AlphaFoldDB" id="A0A5C1DFA2"/>
<evidence type="ECO:0000313" key="2">
    <source>
        <dbReference type="EMBL" id="QEL54629.1"/>
    </source>
</evidence>
<dbReference type="Proteomes" id="UP000322079">
    <property type="component" value="Chromosome"/>
</dbReference>
<evidence type="ECO:0000259" key="1">
    <source>
        <dbReference type="Pfam" id="PF00497"/>
    </source>
</evidence>
<dbReference type="KEGG" id="chrm:FYK34_03145"/>
<keyword evidence="3" id="KW-1185">Reference proteome</keyword>
<dbReference type="EMBL" id="CP043473">
    <property type="protein sequence ID" value="QEL54629.1"/>
    <property type="molecule type" value="Genomic_DNA"/>
</dbReference>
<name>A0A5C1DFA2_9NEIS</name>